<dbReference type="InterPro" id="IPR002105">
    <property type="entry name" value="Dockerin_1_rpt"/>
</dbReference>
<evidence type="ECO:0008006" key="5">
    <source>
        <dbReference type="Google" id="ProtNLM"/>
    </source>
</evidence>
<gene>
    <name evidence="3" type="ORF">A2617_03260</name>
</gene>
<keyword evidence="2" id="KW-0472">Membrane</keyword>
<dbReference type="InterPro" id="IPR036439">
    <property type="entry name" value="Dockerin_dom_sf"/>
</dbReference>
<dbReference type="GO" id="GO:0004553">
    <property type="term" value="F:hydrolase activity, hydrolyzing O-glycosyl compounds"/>
    <property type="evidence" value="ECO:0007669"/>
    <property type="project" value="InterPro"/>
</dbReference>
<evidence type="ECO:0000313" key="4">
    <source>
        <dbReference type="Proteomes" id="UP000177135"/>
    </source>
</evidence>
<feature type="compositionally biased region" description="Pro residues" evidence="1">
    <location>
        <begin position="43"/>
        <end position="58"/>
    </location>
</feature>
<comment type="caution">
    <text evidence="3">The sequence shown here is derived from an EMBL/GenBank/DDBJ whole genome shotgun (WGS) entry which is preliminary data.</text>
</comment>
<dbReference type="Gene3D" id="1.10.1330.10">
    <property type="entry name" value="Dockerin domain"/>
    <property type="match status" value="1"/>
</dbReference>
<dbReference type="Pfam" id="PF00404">
    <property type="entry name" value="Dockerin_1"/>
    <property type="match status" value="1"/>
</dbReference>
<reference evidence="3 4" key="1">
    <citation type="journal article" date="2016" name="Nat. Commun.">
        <title>Thousands of microbial genomes shed light on interconnected biogeochemical processes in an aquifer system.</title>
        <authorList>
            <person name="Anantharaman K."/>
            <person name="Brown C.T."/>
            <person name="Hug L.A."/>
            <person name="Sharon I."/>
            <person name="Castelle C.J."/>
            <person name="Probst A.J."/>
            <person name="Thomas B.C."/>
            <person name="Singh A."/>
            <person name="Wilkins M.J."/>
            <person name="Karaoz U."/>
            <person name="Brodie E.L."/>
            <person name="Williams K.H."/>
            <person name="Hubbard S.S."/>
            <person name="Banfield J.F."/>
        </authorList>
    </citation>
    <scope>NUCLEOTIDE SEQUENCE [LARGE SCALE GENOMIC DNA]</scope>
</reference>
<feature type="region of interest" description="Disordered" evidence="1">
    <location>
        <begin position="35"/>
        <end position="66"/>
    </location>
</feature>
<evidence type="ECO:0000256" key="1">
    <source>
        <dbReference type="SAM" id="MobiDB-lite"/>
    </source>
</evidence>
<sequence length="276" mass="29780">MKEKGFTQVVTVGVLAIGLVASVYLAGQKTGLFPRASSISKPVTPPPSAGPTKPPPITQPVSRPDKTPFPTHAPSAYFLDQSTHNVRIPPSDTKIINDIYVVLKDKATKKPVARQDNFSYEWSIDDPRLAKVNPYAFCVEGVLSPCPFGHANITTFMPRGSARIYVVVKNKTTGMRMADAMFSLTVNPIFGPTSSPKPTPIPTPIPRPTPIACTPCQANVTKSGKVSFADIMAVIRCFGRSAADRCVAADVNGNGRVEYTDLNCVWRNMGKTCTVK</sequence>
<keyword evidence="2" id="KW-0812">Transmembrane</keyword>
<dbReference type="PROSITE" id="PS00018">
    <property type="entry name" value="EF_HAND_1"/>
    <property type="match status" value="1"/>
</dbReference>
<feature type="transmembrane region" description="Helical" evidence="2">
    <location>
        <begin position="6"/>
        <end position="27"/>
    </location>
</feature>
<evidence type="ECO:0000256" key="2">
    <source>
        <dbReference type="SAM" id="Phobius"/>
    </source>
</evidence>
<dbReference type="AlphaFoldDB" id="A0A1F5N0M2"/>
<accession>A0A1F5N0M2</accession>
<protein>
    <recommendedName>
        <fullName evidence="5">Dockerin domain-containing protein</fullName>
    </recommendedName>
</protein>
<dbReference type="InterPro" id="IPR018247">
    <property type="entry name" value="EF_Hand_1_Ca_BS"/>
</dbReference>
<name>A0A1F5N0M2_9BACT</name>
<dbReference type="Proteomes" id="UP000177135">
    <property type="component" value="Unassembled WGS sequence"/>
</dbReference>
<dbReference type="GO" id="GO:0000272">
    <property type="term" value="P:polysaccharide catabolic process"/>
    <property type="evidence" value="ECO:0007669"/>
    <property type="project" value="InterPro"/>
</dbReference>
<dbReference type="SUPFAM" id="SSF63446">
    <property type="entry name" value="Type I dockerin domain"/>
    <property type="match status" value="1"/>
</dbReference>
<organism evidence="3 4">
    <name type="scientific">Candidatus Daviesbacteria bacterium RIFOXYD1_FULL_41_10</name>
    <dbReference type="NCBI Taxonomy" id="1797801"/>
    <lineage>
        <taxon>Bacteria</taxon>
        <taxon>Candidatus Daviesiibacteriota</taxon>
    </lineage>
</organism>
<proteinExistence type="predicted"/>
<dbReference type="EMBL" id="MFEC01000016">
    <property type="protein sequence ID" value="OGE71209.1"/>
    <property type="molecule type" value="Genomic_DNA"/>
</dbReference>
<evidence type="ECO:0000313" key="3">
    <source>
        <dbReference type="EMBL" id="OGE71209.1"/>
    </source>
</evidence>
<keyword evidence="2" id="KW-1133">Transmembrane helix</keyword>